<dbReference type="AlphaFoldDB" id="A0A2S6IIB2"/>
<reference evidence="1 2" key="1">
    <citation type="submission" date="2018-02" db="EMBL/GenBank/DDBJ databases">
        <title>Genomic Encyclopedia of Archaeal and Bacterial Type Strains, Phase II (KMG-II): from individual species to whole genera.</title>
        <authorList>
            <person name="Goeker M."/>
        </authorList>
    </citation>
    <scope>NUCLEOTIDE SEQUENCE [LARGE SCALE GENOMIC DNA]</scope>
    <source>
        <strain evidence="1 2">DSM 16809</strain>
    </source>
</reference>
<comment type="caution">
    <text evidence="1">The sequence shown here is derived from an EMBL/GenBank/DDBJ whole genome shotgun (WGS) entry which is preliminary data.</text>
</comment>
<gene>
    <name evidence="1" type="ORF">LY01_02179</name>
</gene>
<evidence type="ECO:0000313" key="2">
    <source>
        <dbReference type="Proteomes" id="UP000239002"/>
    </source>
</evidence>
<dbReference type="EMBL" id="PTJE01000005">
    <property type="protein sequence ID" value="PPK93957.1"/>
    <property type="molecule type" value="Genomic_DNA"/>
</dbReference>
<proteinExistence type="predicted"/>
<organism evidence="1 2">
    <name type="scientific">Nonlabens xylanidelens</name>
    <dbReference type="NCBI Taxonomy" id="191564"/>
    <lineage>
        <taxon>Bacteria</taxon>
        <taxon>Pseudomonadati</taxon>
        <taxon>Bacteroidota</taxon>
        <taxon>Flavobacteriia</taxon>
        <taxon>Flavobacteriales</taxon>
        <taxon>Flavobacteriaceae</taxon>
        <taxon>Nonlabens</taxon>
    </lineage>
</organism>
<evidence type="ECO:0000313" key="1">
    <source>
        <dbReference type="EMBL" id="PPK93957.1"/>
    </source>
</evidence>
<name>A0A2S6IIB2_9FLAO</name>
<dbReference type="OrthoDB" id="9971666at2"/>
<protein>
    <submittedName>
        <fullName evidence="1">Uncharacterized protein</fullName>
    </submittedName>
</protein>
<dbReference type="Proteomes" id="UP000239002">
    <property type="component" value="Unassembled WGS sequence"/>
</dbReference>
<accession>A0A2S6IIB2</accession>
<dbReference type="RefSeq" id="WP_104515860.1">
    <property type="nucleotide sequence ID" value="NZ_MQVW01000002.1"/>
</dbReference>
<sequence length="163" mass="18855">MRIIITIVSVLICQFSFSQNEIFETDSNNTIEKTIIALQESIGSRSIAISKFKIDGETYVGLSSESWIDLNYPNDNFLYLLKTKMESSLTEHFSPITCIEVRDGTTIFYYNFKCTSGTAVSKENLKPYIGRFRTDQPNNEQTERLEYEFLFKKDGNSFIEIIY</sequence>
<keyword evidence="2" id="KW-1185">Reference proteome</keyword>